<evidence type="ECO:0000256" key="5">
    <source>
        <dbReference type="ARBA" id="ARBA00022776"/>
    </source>
</evidence>
<evidence type="ECO:0000256" key="10">
    <source>
        <dbReference type="ARBA" id="ARBA00023306"/>
    </source>
</evidence>
<dbReference type="FunFam" id="1.20.1060.20:FF:000003">
    <property type="entry name" value="Structural maintenance of chromosomes 4"/>
    <property type="match status" value="1"/>
</dbReference>
<keyword evidence="3" id="KW-0132">Cell division</keyword>
<evidence type="ECO:0000256" key="11">
    <source>
        <dbReference type="PIRNR" id="PIRNR005719"/>
    </source>
</evidence>
<sequence>MSQDDGNKSDGTKKQPKKNTEKRGKSQSEDNAVADKSIENRDEDTLMDDNADRRDDSFEEGGIKFDDIYIPPPPATAFQANADGSRLIITHIVNENFKSYADVQELGPFHKYFTSIIGPNGSGKSNVIDSMLFVFGYRASKLRSKKISALLHDSPNHAKVSSCTVTVHFALMIDIPDDVDAYELKPGSQFYISRTACIDNSSYYTINGKRVQFKEVGKLLRQHGIDLDHNRFLILQGEVEQISLMKPKAENEHEIGMLEYLEDIIGSSRFKEPIAQMIKRVEIQSEIRDEKWNRCKMAKNELEDLKGPMEAALRYVRLENSITILNHKLLQKKILLGERDSESKKQLLQAIEGELKDLKKDLEHKRKEIKEQENSNSSKAKELERLTTLKETIKAAFDANKLNDISLRQAMENANKKRKETAKSLAAEEEKKIKLEKTSKKNEQTIAELEELEPKLEEERQAAEEKHAEVMQSLAQDTQSLQDEKETLQTELVQLKKVVDKTKSKYEMSKTELDLYKSQEENEKSKLDELKKSLEETRAGLAKCEEEMTSLNKSIPENEEKLKKYHQDLVNYKTEEAQLSEERRKQQLRVEETRVALNSNRGRGKVLDALMQQKMLGKIPGIFGRMGDLGGIDEKYDVAISTACGPLDNIVVDTVDTATACIQFLKENNIGSATFVALEKQERFREIYSKPFRAPENVPRLFDLIRVADERVKPVFYYALQDTLVANNLDQAVRIAYGKIRYRVVTLTGDLIEIAGTMTGGGNQVFRGRMGRKAESQSDINPKEFERMEKKLEEAMTKLKEYRSKISALEDEIVNVESELKVSKPRKNKLAIEIQSFKSQVPMIKDQIKNQEVKCKESSLDKKKLNELDKAVSNNLKEYEKAKSEASVIEEQVNKLHAEIIAKTKGRLESVRKKLDEVTEKLDKIKKEKTRLKVAITTGERNVKKAEERIANMTQEIENCVERVKKCAEDVKENEAKAQQTLAEFEKCEEELQALQEENSGTKQEMNNLLEQENALKAKEIDLKQDLSKAKAEVEQRSQKIVADKKRMQSLKLTEEPLNEEKVEFKILTVEELDEVNLDSLMDEVKAKEASLPKNSPNLGVIQEYTKLQLVYLEREKDLEQATNERNKTRNALEEFRKTRLTEFMKGFSVISQKVKECYQMLADGGDAELELVNTLDPFLDGIRFTVRPPKKSWKEIQYLSGGEKTLSSLSLIFALHYYKPTPLYFMDEIDAALDWKNTAIVGLYLKEQTRNAQFIVVSLRENMFEIADQLVGIYKTNNCTKSITIIPHTYGDVIDEEITGERT</sequence>
<keyword evidence="6" id="KW-0067">ATP-binding</keyword>
<comment type="similarity">
    <text evidence="2">Belongs to the SMC family. SMC4 subfamily.</text>
</comment>
<dbReference type="InterPro" id="IPR027417">
    <property type="entry name" value="P-loop_NTPase"/>
</dbReference>
<evidence type="ECO:0000259" key="14">
    <source>
        <dbReference type="SMART" id="SM00968"/>
    </source>
</evidence>
<organism evidence="15 16">
    <name type="scientific">Polyplax serrata</name>
    <name type="common">Common mouse louse</name>
    <dbReference type="NCBI Taxonomy" id="468196"/>
    <lineage>
        <taxon>Eukaryota</taxon>
        <taxon>Metazoa</taxon>
        <taxon>Ecdysozoa</taxon>
        <taxon>Arthropoda</taxon>
        <taxon>Hexapoda</taxon>
        <taxon>Insecta</taxon>
        <taxon>Pterygota</taxon>
        <taxon>Neoptera</taxon>
        <taxon>Paraneoptera</taxon>
        <taxon>Psocodea</taxon>
        <taxon>Troctomorpha</taxon>
        <taxon>Phthiraptera</taxon>
        <taxon>Anoplura</taxon>
        <taxon>Polyplacidae</taxon>
        <taxon>Polyplax</taxon>
    </lineage>
</organism>
<feature type="coiled-coil region" evidence="12">
    <location>
        <begin position="341"/>
        <end position="589"/>
    </location>
</feature>
<dbReference type="GO" id="GO:0007076">
    <property type="term" value="P:mitotic chromosome condensation"/>
    <property type="evidence" value="ECO:0007669"/>
    <property type="project" value="TreeGrafter"/>
</dbReference>
<evidence type="ECO:0000313" key="15">
    <source>
        <dbReference type="EMBL" id="KAK6625490.1"/>
    </source>
</evidence>
<dbReference type="GO" id="GO:0000796">
    <property type="term" value="C:condensin complex"/>
    <property type="evidence" value="ECO:0007669"/>
    <property type="project" value="TreeGrafter"/>
</dbReference>
<evidence type="ECO:0000256" key="3">
    <source>
        <dbReference type="ARBA" id="ARBA00022618"/>
    </source>
</evidence>
<evidence type="ECO:0000256" key="7">
    <source>
        <dbReference type="ARBA" id="ARBA00023054"/>
    </source>
</evidence>
<feature type="coiled-coil region" evidence="12">
    <location>
        <begin position="862"/>
        <end position="1033"/>
    </location>
</feature>
<accession>A0AAN8PBQ2</accession>
<feature type="domain" description="SMC hinge" evidence="14">
    <location>
        <begin position="620"/>
        <end position="736"/>
    </location>
</feature>
<feature type="coiled-coil region" evidence="12">
    <location>
        <begin position="785"/>
        <end position="819"/>
    </location>
</feature>
<protein>
    <recommendedName>
        <fullName evidence="11">Structural maintenance of chromosomes protein</fullName>
    </recommendedName>
</protein>
<keyword evidence="5" id="KW-0498">Mitosis</keyword>
<dbReference type="Gene3D" id="3.40.50.300">
    <property type="entry name" value="P-loop containing nucleotide triphosphate hydrolases"/>
    <property type="match status" value="2"/>
</dbReference>
<dbReference type="GO" id="GO:0005524">
    <property type="term" value="F:ATP binding"/>
    <property type="evidence" value="ECO:0007669"/>
    <property type="project" value="UniProtKB-KW"/>
</dbReference>
<evidence type="ECO:0000256" key="4">
    <source>
        <dbReference type="ARBA" id="ARBA00022741"/>
    </source>
</evidence>
<evidence type="ECO:0000256" key="1">
    <source>
        <dbReference type="ARBA" id="ARBA00004123"/>
    </source>
</evidence>
<dbReference type="Pfam" id="PF02463">
    <property type="entry name" value="SMC_N"/>
    <property type="match status" value="1"/>
</dbReference>
<reference evidence="15 16" key="1">
    <citation type="submission" date="2023-10" db="EMBL/GenBank/DDBJ databases">
        <title>Genomes of two closely related lineages of the louse Polyplax serrata with different host specificities.</title>
        <authorList>
            <person name="Martinu J."/>
            <person name="Tarabai H."/>
            <person name="Stefka J."/>
            <person name="Hypsa V."/>
        </authorList>
    </citation>
    <scope>NUCLEOTIDE SEQUENCE [LARGE SCALE GENOMIC DNA]</scope>
    <source>
        <strain evidence="15">HR10_N</strain>
    </source>
</reference>
<evidence type="ECO:0000313" key="16">
    <source>
        <dbReference type="Proteomes" id="UP001372834"/>
    </source>
</evidence>
<feature type="compositionally biased region" description="Basic and acidic residues" evidence="13">
    <location>
        <begin position="1"/>
        <end position="28"/>
    </location>
</feature>
<dbReference type="Pfam" id="PF06470">
    <property type="entry name" value="SMC_hinge"/>
    <property type="match status" value="1"/>
</dbReference>
<dbReference type="InterPro" id="IPR024704">
    <property type="entry name" value="SMC"/>
</dbReference>
<dbReference type="PANTHER" id="PTHR18937">
    <property type="entry name" value="STRUCTURAL MAINTENANCE OF CHROMOSOMES SMC FAMILY MEMBER"/>
    <property type="match status" value="1"/>
</dbReference>
<dbReference type="EMBL" id="JAWJWE010000037">
    <property type="protein sequence ID" value="KAK6625490.1"/>
    <property type="molecule type" value="Genomic_DNA"/>
</dbReference>
<dbReference type="PIRSF" id="PIRSF005719">
    <property type="entry name" value="SMC"/>
    <property type="match status" value="1"/>
</dbReference>
<keyword evidence="10" id="KW-0131">Cell cycle</keyword>
<keyword evidence="7 12" id="KW-0175">Coiled coil</keyword>
<dbReference type="Gene3D" id="3.30.70.1620">
    <property type="match status" value="1"/>
</dbReference>
<feature type="coiled-coil region" evidence="12">
    <location>
        <begin position="1112"/>
        <end position="1139"/>
    </location>
</feature>
<evidence type="ECO:0000256" key="6">
    <source>
        <dbReference type="ARBA" id="ARBA00022840"/>
    </source>
</evidence>
<proteinExistence type="inferred from homology"/>
<keyword evidence="4" id="KW-0547">Nucleotide-binding</keyword>
<dbReference type="GO" id="GO:0051301">
    <property type="term" value="P:cell division"/>
    <property type="evidence" value="ECO:0007669"/>
    <property type="project" value="UniProtKB-KW"/>
</dbReference>
<evidence type="ECO:0000256" key="13">
    <source>
        <dbReference type="SAM" id="MobiDB-lite"/>
    </source>
</evidence>
<dbReference type="InterPro" id="IPR036277">
    <property type="entry name" value="SMC_hinge_sf"/>
</dbReference>
<name>A0AAN8PBQ2_POLSC</name>
<evidence type="ECO:0000256" key="8">
    <source>
        <dbReference type="ARBA" id="ARBA00023067"/>
    </source>
</evidence>
<dbReference type="FunFam" id="3.40.50.300:FF:000585">
    <property type="entry name" value="Structural maintenance of chromosomes 4"/>
    <property type="match status" value="1"/>
</dbReference>
<keyword evidence="8" id="KW-0226">DNA condensation</keyword>
<dbReference type="GO" id="GO:0016887">
    <property type="term" value="F:ATP hydrolysis activity"/>
    <property type="evidence" value="ECO:0007669"/>
    <property type="project" value="InterPro"/>
</dbReference>
<dbReference type="Gene3D" id="1.10.287.1490">
    <property type="match status" value="1"/>
</dbReference>
<feature type="compositionally biased region" description="Basic and acidic residues" evidence="13">
    <location>
        <begin position="36"/>
        <end position="58"/>
    </location>
</feature>
<dbReference type="SUPFAM" id="SSF52540">
    <property type="entry name" value="P-loop containing nucleoside triphosphate hydrolases"/>
    <property type="match status" value="1"/>
</dbReference>
<dbReference type="Gene3D" id="1.20.1060.20">
    <property type="match status" value="1"/>
</dbReference>
<comment type="subcellular location">
    <subcellularLocation>
        <location evidence="1 11">Nucleus</location>
    </subcellularLocation>
</comment>
<evidence type="ECO:0000256" key="12">
    <source>
        <dbReference type="SAM" id="Coils"/>
    </source>
</evidence>
<keyword evidence="9 11" id="KW-0539">Nucleus</keyword>
<dbReference type="InterPro" id="IPR010935">
    <property type="entry name" value="SMC_hinge"/>
</dbReference>
<dbReference type="GO" id="GO:0005634">
    <property type="term" value="C:nucleus"/>
    <property type="evidence" value="ECO:0007669"/>
    <property type="project" value="UniProtKB-SubCell"/>
</dbReference>
<evidence type="ECO:0000256" key="2">
    <source>
        <dbReference type="ARBA" id="ARBA00006005"/>
    </source>
</evidence>
<dbReference type="PANTHER" id="PTHR18937:SF172">
    <property type="entry name" value="STRUCTURAL MAINTENANCE OF CHROMOSOMES PROTEIN"/>
    <property type="match status" value="1"/>
</dbReference>
<dbReference type="FunFam" id="3.40.50.300:FF:000481">
    <property type="entry name" value="Structural maintenance of chromosomes 4"/>
    <property type="match status" value="1"/>
</dbReference>
<dbReference type="InterPro" id="IPR003395">
    <property type="entry name" value="RecF/RecN/SMC_N"/>
</dbReference>
<dbReference type="SMART" id="SM00968">
    <property type="entry name" value="SMC_hinge"/>
    <property type="match status" value="1"/>
</dbReference>
<comment type="caution">
    <text evidence="15">The sequence shown here is derived from an EMBL/GenBank/DDBJ whole genome shotgun (WGS) entry which is preliminary data.</text>
</comment>
<gene>
    <name evidence="15" type="ORF">RUM43_005788</name>
</gene>
<feature type="region of interest" description="Disordered" evidence="13">
    <location>
        <begin position="1"/>
        <end position="58"/>
    </location>
</feature>
<evidence type="ECO:0000256" key="9">
    <source>
        <dbReference type="ARBA" id="ARBA00023242"/>
    </source>
</evidence>
<dbReference type="SUPFAM" id="SSF75553">
    <property type="entry name" value="Smc hinge domain"/>
    <property type="match status" value="1"/>
</dbReference>
<dbReference type="Proteomes" id="UP001372834">
    <property type="component" value="Unassembled WGS sequence"/>
</dbReference>